<accession>A0A6P4BEY2</accession>
<feature type="domain" description="DYW" evidence="4">
    <location>
        <begin position="573"/>
        <end position="665"/>
    </location>
</feature>
<feature type="repeat" description="PPR" evidence="3">
    <location>
        <begin position="358"/>
        <end position="392"/>
    </location>
</feature>
<dbReference type="PANTHER" id="PTHR47926:SF458">
    <property type="entry name" value="PENTATRICOPEPTIDE REPEAT-CONTAINING PROTEIN"/>
    <property type="match status" value="1"/>
</dbReference>
<reference evidence="5" key="1">
    <citation type="journal article" date="2016" name="Nat. Genet.">
        <title>The genome sequences of Arachis duranensis and Arachis ipaensis, the diploid ancestors of cultivated peanut.</title>
        <authorList>
            <person name="Bertioli D.J."/>
            <person name="Cannon S.B."/>
            <person name="Froenicke L."/>
            <person name="Huang G."/>
            <person name="Farmer A.D."/>
            <person name="Cannon E.K."/>
            <person name="Liu X."/>
            <person name="Gao D."/>
            <person name="Clevenger J."/>
            <person name="Dash S."/>
            <person name="Ren L."/>
            <person name="Moretzsohn M.C."/>
            <person name="Shirasawa K."/>
            <person name="Huang W."/>
            <person name="Vidigal B."/>
            <person name="Abernathy B."/>
            <person name="Chu Y."/>
            <person name="Niederhuth C.E."/>
            <person name="Umale P."/>
            <person name="Araujo A.C."/>
            <person name="Kozik A."/>
            <person name="Kim K.D."/>
            <person name="Burow M.D."/>
            <person name="Varshney R.K."/>
            <person name="Wang X."/>
            <person name="Zhang X."/>
            <person name="Barkley N."/>
            <person name="Guimaraes P.M."/>
            <person name="Isobe S."/>
            <person name="Guo B."/>
            <person name="Liao B."/>
            <person name="Stalker H.T."/>
            <person name="Schmitz R.J."/>
            <person name="Scheffler B.E."/>
            <person name="Leal-Bertioli S.C."/>
            <person name="Xun X."/>
            <person name="Jackson S.A."/>
            <person name="Michelmore R."/>
            <person name="Ozias-Akins P."/>
        </authorList>
    </citation>
    <scope>NUCLEOTIDE SEQUENCE [LARGE SCALE GENOMIC DNA]</scope>
    <source>
        <strain evidence="5">cv. V14167</strain>
    </source>
</reference>
<reference evidence="6" key="2">
    <citation type="submission" date="2025-08" db="UniProtKB">
        <authorList>
            <consortium name="RefSeq"/>
        </authorList>
    </citation>
    <scope>IDENTIFICATION</scope>
    <source>
        <tissue evidence="6">Whole plant</tissue>
    </source>
</reference>
<sequence length="665" mass="75437">MTELIERINNQSIKPIIHYDRIDYPFHSNTALASIERKKEMMFCSTLPSTPSHHHQKVLDPPPSTVNATNFNTVLELKQVHAFLVKTQSHHSLPLTRVALICALTNHFSYAHKILRLSPNSQELVPWNFCLKHFAEGESPHDAITLFRRLRQMGTPIPDHFTCSFVLKACTRVSDIQTGRIIHGFVVKLGLTANLVLQNMIVHLYAVCGEMSDARLVFDKMPQRDVVTWNIMISQLVKAGDFRGAYGLFCLMPERNVKTWTSMISGFVRCGKSEEAVGLFLEMERERLRPNEVTVVAVLAACADLGDLELGRSVHQFADRSGFHGNVHVCNTLIDMYVKCGCLEEGYRVFEAMRDRRTVVSWSSMIAGFAMHGYGEKALELYDEMIESSVEPNHVTFIGLLHSCSHMGLVEKGREFFATMTRAYGIVPRIEHYGCLVDLLSRAGLLKEAHEVIINMPISPNGVIWGALLGGCRLHKNIELAEEAMKHISELDPLNDGYYIVLSNAYAEVGKWEEVTKIRKLMKNRGVKKTPGCSSITIDGTVHEFVAGDESHPECDEVFEMWEKLLVKMKEKGYVPNTSVVLLDVEDKEKEKFLFRHSEKLALVYGLMNTKPGMPIRIIKNLRMCEDCHAAFKILSAIEKKEIVVRDRSRFHCFKNGDCTCKDYW</sequence>
<dbReference type="InterPro" id="IPR046848">
    <property type="entry name" value="E_motif"/>
</dbReference>
<dbReference type="InterPro" id="IPR002885">
    <property type="entry name" value="PPR_rpt"/>
</dbReference>
<dbReference type="AlphaFoldDB" id="A0A6P4BEY2"/>
<dbReference type="PANTHER" id="PTHR47926">
    <property type="entry name" value="PENTATRICOPEPTIDE REPEAT-CONTAINING PROTEIN"/>
    <property type="match status" value="1"/>
</dbReference>
<evidence type="ECO:0000259" key="4">
    <source>
        <dbReference type="Pfam" id="PF14432"/>
    </source>
</evidence>
<feature type="repeat" description="PPR" evidence="3">
    <location>
        <begin position="495"/>
        <end position="529"/>
    </location>
</feature>
<dbReference type="FunFam" id="1.25.40.10:FF:002148">
    <property type="entry name" value="Pentatricopeptide repeat-containing protein At2g29760, chloroplastic"/>
    <property type="match status" value="1"/>
</dbReference>
<name>A0A6P4BEY2_ARADU</name>
<comment type="similarity">
    <text evidence="1">Belongs to the PPR family. PCMP-H subfamily.</text>
</comment>
<protein>
    <submittedName>
        <fullName evidence="6">Pentatricopeptide repeat-containing protein At3g62890-like</fullName>
    </submittedName>
</protein>
<dbReference type="GO" id="GO:0009451">
    <property type="term" value="P:RNA modification"/>
    <property type="evidence" value="ECO:0007669"/>
    <property type="project" value="InterPro"/>
</dbReference>
<dbReference type="Pfam" id="PF14432">
    <property type="entry name" value="DYW_deaminase"/>
    <property type="match status" value="1"/>
</dbReference>
<dbReference type="Pfam" id="PF13041">
    <property type="entry name" value="PPR_2"/>
    <property type="match status" value="2"/>
</dbReference>
<dbReference type="FunFam" id="1.25.40.10:FF:000348">
    <property type="entry name" value="Pentatricopeptide repeat-containing protein chloroplastic"/>
    <property type="match status" value="1"/>
</dbReference>
<proteinExistence type="inferred from homology"/>
<dbReference type="RefSeq" id="XP_015936609.2">
    <property type="nucleotide sequence ID" value="XM_016081123.3"/>
</dbReference>
<feature type="repeat" description="PPR" evidence="3">
    <location>
        <begin position="256"/>
        <end position="290"/>
    </location>
</feature>
<dbReference type="GO" id="GO:0003723">
    <property type="term" value="F:RNA binding"/>
    <property type="evidence" value="ECO:0007669"/>
    <property type="project" value="InterPro"/>
</dbReference>
<evidence type="ECO:0000256" key="2">
    <source>
        <dbReference type="ARBA" id="ARBA00022737"/>
    </source>
</evidence>
<keyword evidence="5" id="KW-1185">Reference proteome</keyword>
<dbReference type="SUPFAM" id="SSF48452">
    <property type="entry name" value="TPR-like"/>
    <property type="match status" value="1"/>
</dbReference>
<evidence type="ECO:0000256" key="3">
    <source>
        <dbReference type="PROSITE-ProRule" id="PRU00708"/>
    </source>
</evidence>
<dbReference type="InterPro" id="IPR032867">
    <property type="entry name" value="DYW_dom"/>
</dbReference>
<keyword evidence="2" id="KW-0677">Repeat</keyword>
<feature type="repeat" description="PPR" evidence="3">
    <location>
        <begin position="225"/>
        <end position="255"/>
    </location>
</feature>
<feature type="repeat" description="PPR" evidence="3">
    <location>
        <begin position="326"/>
        <end position="356"/>
    </location>
</feature>
<organism evidence="5 6">
    <name type="scientific">Arachis duranensis</name>
    <name type="common">Wild peanut</name>
    <dbReference type="NCBI Taxonomy" id="130453"/>
    <lineage>
        <taxon>Eukaryota</taxon>
        <taxon>Viridiplantae</taxon>
        <taxon>Streptophyta</taxon>
        <taxon>Embryophyta</taxon>
        <taxon>Tracheophyta</taxon>
        <taxon>Spermatophyta</taxon>
        <taxon>Magnoliopsida</taxon>
        <taxon>eudicotyledons</taxon>
        <taxon>Gunneridae</taxon>
        <taxon>Pentapetalae</taxon>
        <taxon>rosids</taxon>
        <taxon>fabids</taxon>
        <taxon>Fabales</taxon>
        <taxon>Fabaceae</taxon>
        <taxon>Papilionoideae</taxon>
        <taxon>50 kb inversion clade</taxon>
        <taxon>dalbergioids sensu lato</taxon>
        <taxon>Dalbergieae</taxon>
        <taxon>Pterocarpus clade</taxon>
        <taxon>Arachis</taxon>
    </lineage>
</organism>
<evidence type="ECO:0000313" key="6">
    <source>
        <dbReference type="RefSeq" id="XP_015936609.2"/>
    </source>
</evidence>
<dbReference type="GeneID" id="107462527"/>
<dbReference type="InterPro" id="IPR011990">
    <property type="entry name" value="TPR-like_helical_dom_sf"/>
</dbReference>
<dbReference type="Proteomes" id="UP000515211">
    <property type="component" value="Chromosome 8"/>
</dbReference>
<dbReference type="Gene3D" id="1.25.40.10">
    <property type="entry name" value="Tetratricopeptide repeat domain"/>
    <property type="match status" value="4"/>
</dbReference>
<dbReference type="Pfam" id="PF20431">
    <property type="entry name" value="E_motif"/>
    <property type="match status" value="1"/>
</dbReference>
<dbReference type="InterPro" id="IPR046960">
    <property type="entry name" value="PPR_At4g14850-like_plant"/>
</dbReference>
<dbReference type="KEGG" id="adu:107462527"/>
<gene>
    <name evidence="6" type="primary">LOC107462527</name>
</gene>
<dbReference type="Pfam" id="PF01535">
    <property type="entry name" value="PPR"/>
    <property type="match status" value="3"/>
</dbReference>
<dbReference type="PROSITE" id="PS51375">
    <property type="entry name" value="PPR"/>
    <property type="match status" value="5"/>
</dbReference>
<evidence type="ECO:0000256" key="1">
    <source>
        <dbReference type="ARBA" id="ARBA00006643"/>
    </source>
</evidence>
<dbReference type="NCBIfam" id="TIGR00756">
    <property type="entry name" value="PPR"/>
    <property type="match status" value="4"/>
</dbReference>
<dbReference type="GO" id="GO:0008270">
    <property type="term" value="F:zinc ion binding"/>
    <property type="evidence" value="ECO:0007669"/>
    <property type="project" value="InterPro"/>
</dbReference>
<evidence type="ECO:0000313" key="5">
    <source>
        <dbReference type="Proteomes" id="UP000515211"/>
    </source>
</evidence>